<evidence type="ECO:0000313" key="3">
    <source>
        <dbReference type="EMBL" id="KAF2793085.1"/>
    </source>
</evidence>
<accession>A0A6A6XAZ6</accession>
<sequence length="68" mass="7669">MDHAQKLAKQQTPTDPFYAPQRTQIRTTSFQLLCIPFIFSVQAVLMSKGIVRTVQFALRPLDGNTESS</sequence>
<gene>
    <name evidence="3" type="ORF">K505DRAFT_45830</name>
</gene>
<dbReference type="EMBL" id="MU001942">
    <property type="protein sequence ID" value="KAF2793085.1"/>
    <property type="molecule type" value="Genomic_DNA"/>
</dbReference>
<protein>
    <submittedName>
        <fullName evidence="3">Uncharacterized protein</fullName>
    </submittedName>
</protein>
<dbReference type="AlphaFoldDB" id="A0A6A6XAZ6"/>
<keyword evidence="2" id="KW-0812">Transmembrane</keyword>
<keyword evidence="2" id="KW-0472">Membrane</keyword>
<feature type="transmembrane region" description="Helical" evidence="2">
    <location>
        <begin position="30"/>
        <end position="51"/>
    </location>
</feature>
<feature type="region of interest" description="Disordered" evidence="1">
    <location>
        <begin position="1"/>
        <end position="20"/>
    </location>
</feature>
<evidence type="ECO:0000256" key="1">
    <source>
        <dbReference type="SAM" id="MobiDB-lite"/>
    </source>
</evidence>
<evidence type="ECO:0000313" key="4">
    <source>
        <dbReference type="Proteomes" id="UP000799757"/>
    </source>
</evidence>
<keyword evidence="4" id="KW-1185">Reference proteome</keyword>
<keyword evidence="2" id="KW-1133">Transmembrane helix</keyword>
<name>A0A6A6XAZ6_9PLEO</name>
<reference evidence="3" key="1">
    <citation type="journal article" date="2020" name="Stud. Mycol.">
        <title>101 Dothideomycetes genomes: a test case for predicting lifestyles and emergence of pathogens.</title>
        <authorList>
            <person name="Haridas S."/>
            <person name="Albert R."/>
            <person name="Binder M."/>
            <person name="Bloem J."/>
            <person name="Labutti K."/>
            <person name="Salamov A."/>
            <person name="Andreopoulos B."/>
            <person name="Baker S."/>
            <person name="Barry K."/>
            <person name="Bills G."/>
            <person name="Bluhm B."/>
            <person name="Cannon C."/>
            <person name="Castanera R."/>
            <person name="Culley D."/>
            <person name="Daum C."/>
            <person name="Ezra D."/>
            <person name="Gonzalez J."/>
            <person name="Henrissat B."/>
            <person name="Kuo A."/>
            <person name="Liang C."/>
            <person name="Lipzen A."/>
            <person name="Lutzoni F."/>
            <person name="Magnuson J."/>
            <person name="Mondo S."/>
            <person name="Nolan M."/>
            <person name="Ohm R."/>
            <person name="Pangilinan J."/>
            <person name="Park H.-J."/>
            <person name="Ramirez L."/>
            <person name="Alfaro M."/>
            <person name="Sun H."/>
            <person name="Tritt A."/>
            <person name="Yoshinaga Y."/>
            <person name="Zwiers L.-H."/>
            <person name="Turgeon B."/>
            <person name="Goodwin S."/>
            <person name="Spatafora J."/>
            <person name="Crous P."/>
            <person name="Grigoriev I."/>
        </authorList>
    </citation>
    <scope>NUCLEOTIDE SEQUENCE</scope>
    <source>
        <strain evidence="3">CBS 109.77</strain>
    </source>
</reference>
<evidence type="ECO:0000256" key="2">
    <source>
        <dbReference type="SAM" id="Phobius"/>
    </source>
</evidence>
<proteinExistence type="predicted"/>
<dbReference type="Proteomes" id="UP000799757">
    <property type="component" value="Unassembled WGS sequence"/>
</dbReference>
<organism evidence="3 4">
    <name type="scientific">Melanomma pulvis-pyrius CBS 109.77</name>
    <dbReference type="NCBI Taxonomy" id="1314802"/>
    <lineage>
        <taxon>Eukaryota</taxon>
        <taxon>Fungi</taxon>
        <taxon>Dikarya</taxon>
        <taxon>Ascomycota</taxon>
        <taxon>Pezizomycotina</taxon>
        <taxon>Dothideomycetes</taxon>
        <taxon>Pleosporomycetidae</taxon>
        <taxon>Pleosporales</taxon>
        <taxon>Melanommataceae</taxon>
        <taxon>Melanomma</taxon>
    </lineage>
</organism>